<sequence>MSLVGTLVGYALSLFILLLLARMVLDWGRVLTQGPPWVGRARAAVYAGTEPVLAPVRRRLRPVNAGGLSFDIAFTVVFVAVLVLRSIAFSL</sequence>
<feature type="transmembrane region" description="Helical" evidence="1">
    <location>
        <begin position="6"/>
        <end position="25"/>
    </location>
</feature>
<comment type="caution">
    <text evidence="2">The sequence shown here is derived from an EMBL/GenBank/DDBJ whole genome shotgun (WGS) entry which is preliminary data.</text>
</comment>
<protein>
    <submittedName>
        <fullName evidence="2">YggT family protein</fullName>
    </submittedName>
</protein>
<name>A0A4R7TE12_9ACTN</name>
<dbReference type="EMBL" id="SOCE01000001">
    <property type="protein sequence ID" value="TDU90412.1"/>
    <property type="molecule type" value="Genomic_DNA"/>
</dbReference>
<evidence type="ECO:0000256" key="1">
    <source>
        <dbReference type="SAM" id="Phobius"/>
    </source>
</evidence>
<dbReference type="Proteomes" id="UP000295151">
    <property type="component" value="Unassembled WGS sequence"/>
</dbReference>
<feature type="transmembrane region" description="Helical" evidence="1">
    <location>
        <begin position="67"/>
        <end position="88"/>
    </location>
</feature>
<proteinExistence type="predicted"/>
<keyword evidence="1" id="KW-1133">Transmembrane helix</keyword>
<dbReference type="GO" id="GO:0016020">
    <property type="term" value="C:membrane"/>
    <property type="evidence" value="ECO:0007669"/>
    <property type="project" value="InterPro"/>
</dbReference>
<gene>
    <name evidence="2" type="ORF">EV138_4002</name>
</gene>
<evidence type="ECO:0000313" key="3">
    <source>
        <dbReference type="Proteomes" id="UP000295151"/>
    </source>
</evidence>
<keyword evidence="1" id="KW-0472">Membrane</keyword>
<dbReference type="AlphaFoldDB" id="A0A4R7TE12"/>
<keyword evidence="3" id="KW-1185">Reference proteome</keyword>
<keyword evidence="1" id="KW-0812">Transmembrane</keyword>
<dbReference type="InterPro" id="IPR003425">
    <property type="entry name" value="CCB3/YggT"/>
</dbReference>
<reference evidence="2 3" key="1">
    <citation type="submission" date="2019-03" db="EMBL/GenBank/DDBJ databases">
        <title>Genomic Encyclopedia of Type Strains, Phase III (KMG-III): the genomes of soil and plant-associated and newly described type strains.</title>
        <authorList>
            <person name="Whitman W."/>
        </authorList>
    </citation>
    <scope>NUCLEOTIDE SEQUENCE [LARGE SCALE GENOMIC DNA]</scope>
    <source>
        <strain evidence="2 3">VKM Ac-2575</strain>
    </source>
</reference>
<dbReference type="Pfam" id="PF02325">
    <property type="entry name" value="CCB3_YggT"/>
    <property type="match status" value="1"/>
</dbReference>
<dbReference type="RefSeq" id="WP_133980327.1">
    <property type="nucleotide sequence ID" value="NZ_SOCE01000001.1"/>
</dbReference>
<evidence type="ECO:0000313" key="2">
    <source>
        <dbReference type="EMBL" id="TDU90412.1"/>
    </source>
</evidence>
<dbReference type="OrthoDB" id="3216131at2"/>
<accession>A0A4R7TE12</accession>
<organism evidence="2 3">
    <name type="scientific">Kribbella voronezhensis</name>
    <dbReference type="NCBI Taxonomy" id="2512212"/>
    <lineage>
        <taxon>Bacteria</taxon>
        <taxon>Bacillati</taxon>
        <taxon>Actinomycetota</taxon>
        <taxon>Actinomycetes</taxon>
        <taxon>Propionibacteriales</taxon>
        <taxon>Kribbellaceae</taxon>
        <taxon>Kribbella</taxon>
    </lineage>
</organism>